<accession>X1FW51</accession>
<dbReference type="AlphaFoldDB" id="X1FW51"/>
<evidence type="ECO:0008006" key="2">
    <source>
        <dbReference type="Google" id="ProtNLM"/>
    </source>
</evidence>
<dbReference type="EMBL" id="BARU01023094">
    <property type="protein sequence ID" value="GAH49247.1"/>
    <property type="molecule type" value="Genomic_DNA"/>
</dbReference>
<gene>
    <name evidence="1" type="ORF">S03H2_37513</name>
</gene>
<evidence type="ECO:0000313" key="1">
    <source>
        <dbReference type="EMBL" id="GAH49247.1"/>
    </source>
</evidence>
<reference evidence="1" key="1">
    <citation type="journal article" date="2014" name="Front. Microbiol.">
        <title>High frequency of phylogenetically diverse reductive dehalogenase-homologous genes in deep subseafloor sedimentary metagenomes.</title>
        <authorList>
            <person name="Kawai M."/>
            <person name="Futagami T."/>
            <person name="Toyoda A."/>
            <person name="Takaki Y."/>
            <person name="Nishi S."/>
            <person name="Hori S."/>
            <person name="Arai W."/>
            <person name="Tsubouchi T."/>
            <person name="Morono Y."/>
            <person name="Uchiyama I."/>
            <person name="Ito T."/>
            <person name="Fujiyama A."/>
            <person name="Inagaki F."/>
            <person name="Takami H."/>
        </authorList>
    </citation>
    <scope>NUCLEOTIDE SEQUENCE</scope>
    <source>
        <strain evidence="1">Expedition CK06-06</strain>
    </source>
</reference>
<sequence>ETAFNERGMPCHVNNLGPSLKIWLTDLEPSFDAYCNLDIRVLYLFLLAVNVEGILLSTPTQRSIFLSFAHTDEDIEMTIDAVNSSLDKYNFREVL</sequence>
<dbReference type="InterPro" id="IPR015422">
    <property type="entry name" value="PyrdxlP-dep_Trfase_small"/>
</dbReference>
<comment type="caution">
    <text evidence="1">The sequence shown here is derived from an EMBL/GenBank/DDBJ whole genome shotgun (WGS) entry which is preliminary data.</text>
</comment>
<dbReference type="Gene3D" id="3.90.1150.10">
    <property type="entry name" value="Aspartate Aminotransferase, domain 1"/>
    <property type="match status" value="1"/>
</dbReference>
<name>X1FW51_9ZZZZ</name>
<organism evidence="1">
    <name type="scientific">marine sediment metagenome</name>
    <dbReference type="NCBI Taxonomy" id="412755"/>
    <lineage>
        <taxon>unclassified sequences</taxon>
        <taxon>metagenomes</taxon>
        <taxon>ecological metagenomes</taxon>
    </lineage>
</organism>
<proteinExistence type="predicted"/>
<feature type="non-terminal residue" evidence="1">
    <location>
        <position position="1"/>
    </location>
</feature>
<protein>
    <recommendedName>
        <fullName evidence="2">Aminotransferase class I/classII domain-containing protein</fullName>
    </recommendedName>
</protein>